<dbReference type="GO" id="GO:0031995">
    <property type="term" value="F:insulin-like growth factor II binding"/>
    <property type="evidence" value="ECO:0007669"/>
    <property type="project" value="TreeGrafter"/>
</dbReference>
<dbReference type="GO" id="GO:0043567">
    <property type="term" value="P:regulation of insulin-like growth factor receptor signaling pathway"/>
    <property type="evidence" value="ECO:0007669"/>
    <property type="project" value="TreeGrafter"/>
</dbReference>
<dbReference type="PANTHER" id="PTHR11551:SF3">
    <property type="entry name" value="INSULIN-LIKE GROWTH FACTOR-BINDING PROTEIN 3"/>
    <property type="match status" value="1"/>
</dbReference>
<dbReference type="FunFam" id="4.10.800.10:FF:000005">
    <property type="entry name" value="Putative insulin-like growth factor-binding protein 5"/>
    <property type="match status" value="1"/>
</dbReference>
<dbReference type="InterPro" id="IPR000716">
    <property type="entry name" value="Thyroglobulin_1"/>
</dbReference>
<feature type="region of interest" description="Disordered" evidence="6">
    <location>
        <begin position="258"/>
        <end position="290"/>
    </location>
</feature>
<evidence type="ECO:0000256" key="2">
    <source>
        <dbReference type="ARBA" id="ARBA00022729"/>
    </source>
</evidence>
<feature type="region of interest" description="Disordered" evidence="6">
    <location>
        <begin position="28"/>
        <end position="55"/>
    </location>
</feature>
<dbReference type="SMART" id="SM00211">
    <property type="entry name" value="TY"/>
    <property type="match status" value="1"/>
</dbReference>
<dbReference type="GO" id="GO:0031994">
    <property type="term" value="F:insulin-like growth factor I binding"/>
    <property type="evidence" value="ECO:0007669"/>
    <property type="project" value="TreeGrafter"/>
</dbReference>
<reference evidence="8 9" key="1">
    <citation type="journal article" date="2020" name="Nat. Commun.">
        <title>Donkey genomes provide new insights into domestication and selection for coat color.</title>
        <authorList>
            <person name="Wang"/>
            <person name="C."/>
            <person name="Li"/>
            <person name="H."/>
            <person name="Guo"/>
            <person name="Y."/>
            <person name="Huang"/>
            <person name="J."/>
            <person name="Sun"/>
            <person name="Y."/>
            <person name="Min"/>
            <person name="J."/>
            <person name="Wang"/>
            <person name="J."/>
            <person name="Fang"/>
            <person name="X."/>
            <person name="Zhao"/>
            <person name="Z."/>
            <person name="Wang"/>
            <person name="S."/>
            <person name="Zhang"/>
            <person name="Y."/>
            <person name="Liu"/>
            <person name="Q."/>
            <person name="Jiang"/>
            <person name="Q."/>
            <person name="Wang"/>
            <person name="X."/>
            <person name="Guo"/>
            <person name="Y."/>
            <person name="Yang"/>
            <person name="C."/>
            <person name="Wang"/>
            <person name="Y."/>
            <person name="Tian"/>
            <person name="F."/>
            <person name="Zhuang"/>
            <person name="G."/>
            <person name="Fan"/>
            <person name="Y."/>
            <person name="Gao"/>
            <person name="Q."/>
            <person name="Li"/>
            <person name="Y."/>
            <person name="Ju"/>
            <person name="Z."/>
            <person name="Li"/>
            <person name="J."/>
            <person name="Li"/>
            <person name="R."/>
            <person name="Hou"/>
            <person name="M."/>
            <person name="Yang"/>
            <person name="G."/>
            <person name="Liu"/>
            <person name="G."/>
            <person name="Liu"/>
            <person name="W."/>
            <person name="Guo"/>
            <person name="J."/>
            <person name="Pan"/>
            <person name="S."/>
            <person name="Fan"/>
            <person name="G."/>
            <person name="Zhang"/>
            <person name="W."/>
            <person name="Zhang"/>
            <person name="R."/>
            <person name="Yu"/>
            <person name="J."/>
            <person name="Zhang"/>
            <person name="X."/>
            <person name="Yin"/>
            <person name="Q."/>
            <person name="Ji"/>
            <person name="C."/>
            <person name="Jin"/>
            <person name="Y."/>
            <person name="Yue"/>
            <person name="G."/>
            <person name="Liu"/>
            <person name="M."/>
            <person name="Xu"/>
            <person name="J."/>
            <person name="Liu"/>
            <person name="S."/>
            <person name="Jordana"/>
            <person name="J."/>
            <person name="Noce"/>
            <person name="A."/>
            <person name="Amills"/>
            <person name="M."/>
            <person name="Wu"/>
            <person name="D.D."/>
            <person name="Li"/>
            <person name="S."/>
            <person name="Zhou"/>
            <person name="X. and Zhong"/>
            <person name="J."/>
        </authorList>
    </citation>
    <scope>NUCLEOTIDE SEQUENCE [LARGE SCALE GENOMIC DNA]</scope>
</reference>
<dbReference type="GeneTree" id="ENSGT00940000158092"/>
<dbReference type="Proteomes" id="UP000694387">
    <property type="component" value="Chromosome 10"/>
</dbReference>
<dbReference type="GO" id="GO:0005615">
    <property type="term" value="C:extracellular space"/>
    <property type="evidence" value="ECO:0007669"/>
    <property type="project" value="TreeGrafter"/>
</dbReference>
<dbReference type="PROSITE" id="PS51162">
    <property type="entry name" value="THYROGLOBULIN_1_2"/>
    <property type="match status" value="1"/>
</dbReference>
<feature type="region of interest" description="Disordered" evidence="6">
    <location>
        <begin position="304"/>
        <end position="338"/>
    </location>
</feature>
<keyword evidence="3" id="KW-1015">Disulfide bond</keyword>
<keyword evidence="2" id="KW-0732">Signal</keyword>
<comment type="caution">
    <text evidence="5">Lacks conserved residue(s) required for the propagation of feature annotation.</text>
</comment>
<dbReference type="Pfam" id="PF00086">
    <property type="entry name" value="Thyroglobulin_1"/>
    <property type="match status" value="1"/>
</dbReference>
<keyword evidence="1" id="KW-0597">Phosphoprotein</keyword>
<dbReference type="PANTHER" id="PTHR11551">
    <property type="entry name" value="INSULIN-LIKE GROWTH FACTOR BINDING PROTEIN"/>
    <property type="match status" value="1"/>
</dbReference>
<dbReference type="Ensembl" id="ENSEAST00005028622.2">
    <property type="protein sequence ID" value="ENSEASP00005026356.2"/>
    <property type="gene ID" value="ENSEASG00005017986.2"/>
</dbReference>
<dbReference type="SUPFAM" id="SSF57610">
    <property type="entry name" value="Thyroglobulin type-1 domain"/>
    <property type="match status" value="1"/>
</dbReference>
<evidence type="ECO:0000256" key="1">
    <source>
        <dbReference type="ARBA" id="ARBA00022553"/>
    </source>
</evidence>
<accession>A0A8C4MGH1</accession>
<dbReference type="InterPro" id="IPR022321">
    <property type="entry name" value="IGFBP_1-6_chordata"/>
</dbReference>
<dbReference type="Gene3D" id="4.10.800.10">
    <property type="entry name" value="Thyroglobulin type-1"/>
    <property type="match status" value="1"/>
</dbReference>
<organism evidence="8 9">
    <name type="scientific">Equus asinus</name>
    <name type="common">Donkey</name>
    <name type="synonym">Equus africanus asinus</name>
    <dbReference type="NCBI Taxonomy" id="9793"/>
    <lineage>
        <taxon>Eukaryota</taxon>
        <taxon>Metazoa</taxon>
        <taxon>Chordata</taxon>
        <taxon>Craniata</taxon>
        <taxon>Vertebrata</taxon>
        <taxon>Euteleostomi</taxon>
        <taxon>Mammalia</taxon>
        <taxon>Eutheria</taxon>
        <taxon>Laurasiatheria</taxon>
        <taxon>Perissodactyla</taxon>
        <taxon>Equidae</taxon>
        <taxon>Equus</taxon>
    </lineage>
</organism>
<sequence length="418" mass="45376">PEAPGTAGWREHQACVGEAGARLAARCASPHSSRLHRARRGPPEPGRLWPAPATPPPWRAVPGRVLGHPGFYIAAGAPGPARCERDSAALRIGRCLPCSRSLAPRAVAPSPRARPAEQQAPRREPCSGRAPRSGQRRWTALALLRGPPAARAGAGRGGRGPRGALRAVRRACAGPVPATARCVRVCRAGARAGLRLLPDVRAARGRAVRRLHRALRRRPPLPAATGERAPLQALLDGRGLCANASAASRLRAYLLPAPSAPGNSSESEEDHSAGSVDNQALPSTHRMPDPKFHTIHTKMDVIKKGHAKDSQRYKVDYESQSTDTQNFSSESKRETEYGPCRREMEDTLNHLKFLNMLSPRGIHIPNCDKKGFYKKKQCRPSKGRKRGFCWCVDKYGQPLPGYDARGKGDVQCYSMESK</sequence>
<evidence type="ECO:0000259" key="7">
    <source>
        <dbReference type="PROSITE" id="PS51162"/>
    </source>
</evidence>
<dbReference type="GO" id="GO:0001968">
    <property type="term" value="F:fibronectin binding"/>
    <property type="evidence" value="ECO:0007669"/>
    <property type="project" value="TreeGrafter"/>
</dbReference>
<dbReference type="PRINTS" id="PR01979">
    <property type="entry name" value="IGFBPFAMILY3"/>
</dbReference>
<evidence type="ECO:0000256" key="5">
    <source>
        <dbReference type="PROSITE-ProRule" id="PRU00500"/>
    </source>
</evidence>
<feature type="compositionally biased region" description="Polar residues" evidence="6">
    <location>
        <begin position="318"/>
        <end position="329"/>
    </location>
</feature>
<dbReference type="InterPro" id="IPR012211">
    <property type="entry name" value="IGFBP-3"/>
</dbReference>
<proteinExistence type="predicted"/>
<feature type="compositionally biased region" description="Low complexity" evidence="6">
    <location>
        <begin position="106"/>
        <end position="119"/>
    </location>
</feature>
<reference evidence="8" key="3">
    <citation type="submission" date="2025-09" db="UniProtKB">
        <authorList>
            <consortium name="Ensembl"/>
        </authorList>
    </citation>
    <scope>IDENTIFICATION</scope>
</reference>
<evidence type="ECO:0000313" key="9">
    <source>
        <dbReference type="Proteomes" id="UP000694387"/>
    </source>
</evidence>
<dbReference type="InterPro" id="IPR036857">
    <property type="entry name" value="Thyroglobulin_1_sf"/>
</dbReference>
<protein>
    <recommendedName>
        <fullName evidence="7">Thyroglobulin type-1 domain-containing protein</fullName>
    </recommendedName>
</protein>
<feature type="region of interest" description="Disordered" evidence="6">
    <location>
        <begin position="106"/>
        <end position="136"/>
    </location>
</feature>
<keyword evidence="9" id="KW-1185">Reference proteome</keyword>
<feature type="domain" description="Thyroglobulin type-1" evidence="7">
    <location>
        <begin position="337"/>
        <end position="412"/>
    </location>
</feature>
<dbReference type="PRINTS" id="PR01976">
    <property type="entry name" value="IGFBPFAMILY"/>
</dbReference>
<evidence type="ECO:0000256" key="3">
    <source>
        <dbReference type="ARBA" id="ARBA00023157"/>
    </source>
</evidence>
<name>A0A8C4MGH1_EQUAS</name>
<keyword evidence="4" id="KW-0325">Glycoprotein</keyword>
<feature type="compositionally biased region" description="Basic and acidic residues" evidence="6">
    <location>
        <begin position="304"/>
        <end position="317"/>
    </location>
</feature>
<evidence type="ECO:0000313" key="8">
    <source>
        <dbReference type="Ensembl" id="ENSEASP00005026356.2"/>
    </source>
</evidence>
<evidence type="ECO:0000256" key="4">
    <source>
        <dbReference type="ARBA" id="ARBA00023180"/>
    </source>
</evidence>
<dbReference type="PROSITE" id="PS00484">
    <property type="entry name" value="THYROGLOBULIN_1_1"/>
    <property type="match status" value="1"/>
</dbReference>
<dbReference type="AlphaFoldDB" id="A0A8C4MGH1"/>
<gene>
    <name evidence="8" type="primary">IGFBP3</name>
</gene>
<evidence type="ECO:0000256" key="6">
    <source>
        <dbReference type="SAM" id="MobiDB-lite"/>
    </source>
</evidence>
<dbReference type="CDD" id="cd00191">
    <property type="entry name" value="TY"/>
    <property type="match status" value="1"/>
</dbReference>
<reference evidence="8" key="2">
    <citation type="submission" date="2025-08" db="UniProtKB">
        <authorList>
            <consortium name="Ensembl"/>
        </authorList>
    </citation>
    <scope>IDENTIFICATION</scope>
</reference>